<comment type="caution">
    <text evidence="3">The sequence shown here is derived from an EMBL/GenBank/DDBJ whole genome shotgun (WGS) entry which is preliminary data.</text>
</comment>
<keyword evidence="4" id="KW-1185">Reference proteome</keyword>
<dbReference type="InterPro" id="IPR053793">
    <property type="entry name" value="PB1-like"/>
</dbReference>
<accession>A0A9N9A9P9</accession>
<reference evidence="3" key="1">
    <citation type="submission" date="2021-06" db="EMBL/GenBank/DDBJ databases">
        <authorList>
            <person name="Kallberg Y."/>
            <person name="Tangrot J."/>
            <person name="Rosling A."/>
        </authorList>
    </citation>
    <scope>NUCLEOTIDE SEQUENCE</scope>
    <source>
        <strain evidence="3">IA702</strain>
    </source>
</reference>
<evidence type="ECO:0000256" key="1">
    <source>
        <dbReference type="SAM" id="Phobius"/>
    </source>
</evidence>
<keyword evidence="1" id="KW-0812">Transmembrane</keyword>
<protein>
    <submittedName>
        <fullName evidence="3">7404_t:CDS:1</fullName>
    </submittedName>
</protein>
<organism evidence="3 4">
    <name type="scientific">Paraglomus occultum</name>
    <dbReference type="NCBI Taxonomy" id="144539"/>
    <lineage>
        <taxon>Eukaryota</taxon>
        <taxon>Fungi</taxon>
        <taxon>Fungi incertae sedis</taxon>
        <taxon>Mucoromycota</taxon>
        <taxon>Glomeromycotina</taxon>
        <taxon>Glomeromycetes</taxon>
        <taxon>Paraglomerales</taxon>
        <taxon>Paraglomeraceae</taxon>
        <taxon>Paraglomus</taxon>
    </lineage>
</organism>
<dbReference type="Pfam" id="PF00564">
    <property type="entry name" value="PB1"/>
    <property type="match status" value="1"/>
</dbReference>
<keyword evidence="1" id="KW-1133">Transmembrane helix</keyword>
<dbReference type="Gene3D" id="3.10.20.90">
    <property type="entry name" value="Phosphatidylinositol 3-kinase Catalytic Subunit, Chain A, domain 1"/>
    <property type="match status" value="1"/>
</dbReference>
<dbReference type="PROSITE" id="PS51745">
    <property type="entry name" value="PB1"/>
    <property type="match status" value="1"/>
</dbReference>
<name>A0A9N9A9P9_9GLOM</name>
<dbReference type="OrthoDB" id="2427781at2759"/>
<dbReference type="InterPro" id="IPR000270">
    <property type="entry name" value="PB1_dom"/>
</dbReference>
<evidence type="ECO:0000313" key="3">
    <source>
        <dbReference type="EMBL" id="CAG8521142.1"/>
    </source>
</evidence>
<dbReference type="Proteomes" id="UP000789572">
    <property type="component" value="Unassembled WGS sequence"/>
</dbReference>
<dbReference type="EMBL" id="CAJVPJ010000404">
    <property type="protein sequence ID" value="CAG8521142.1"/>
    <property type="molecule type" value="Genomic_DNA"/>
</dbReference>
<feature type="domain" description="PB1" evidence="2">
    <location>
        <begin position="1"/>
        <end position="85"/>
    </location>
</feature>
<keyword evidence="1" id="KW-0472">Membrane</keyword>
<dbReference type="AlphaFoldDB" id="A0A9N9A9P9"/>
<evidence type="ECO:0000313" key="4">
    <source>
        <dbReference type="Proteomes" id="UP000789572"/>
    </source>
</evidence>
<dbReference type="SUPFAM" id="SSF54277">
    <property type="entry name" value="CAD &amp; PB1 domains"/>
    <property type="match status" value="1"/>
</dbReference>
<gene>
    <name evidence="3" type="ORF">POCULU_LOCUS3577</name>
</gene>
<proteinExistence type="predicted"/>
<dbReference type="CDD" id="cd05992">
    <property type="entry name" value="PB1"/>
    <property type="match status" value="1"/>
</dbReference>
<feature type="transmembrane region" description="Helical" evidence="1">
    <location>
        <begin position="287"/>
        <end position="320"/>
    </location>
</feature>
<sequence>MSTIKVTYNATIRKLTLPLTVTWIELSAQLRHLFSIPLNIPIGLSYSDEDGDVITLSSDVELRDVLESSKGSTMSFVLNTGTEDSGYESWVLEGRSKLNKEDREGNQSQPMMTLRNVVCEGVTSKEADKKCGRPCDSAGNNGENAKNDKDVETVVEQSQFTPPEQPTNFAGQIQTLMDQLHEVARQNPQLRQTANLIVDQIFESASNGVENVGGWFRSFAANELPLPSLGNANDRHTRAACSCDINRQHNCNGQALCSQRSASCLSAEFQKIVTMACFMKKALKIALFIFLFFAIIKFFFAVVSILFLASWVLVLAILFAKLRRRGFFVRRHCPWERRSYYLWNRNTYPRSSYY</sequence>
<evidence type="ECO:0000259" key="2">
    <source>
        <dbReference type="PROSITE" id="PS51745"/>
    </source>
</evidence>
<dbReference type="SMART" id="SM00666">
    <property type="entry name" value="PB1"/>
    <property type="match status" value="1"/>
</dbReference>